<dbReference type="EMBL" id="BTRK01000002">
    <property type="protein sequence ID" value="GMR34965.1"/>
    <property type="molecule type" value="Genomic_DNA"/>
</dbReference>
<accession>A0AAN4ZDF5</accession>
<evidence type="ECO:0000313" key="2">
    <source>
        <dbReference type="EMBL" id="GMR34965.1"/>
    </source>
</evidence>
<keyword evidence="3" id="KW-1185">Reference proteome</keyword>
<evidence type="ECO:0000256" key="1">
    <source>
        <dbReference type="SAM" id="MobiDB-lite"/>
    </source>
</evidence>
<name>A0AAN4ZDF5_9BILA</name>
<comment type="caution">
    <text evidence="2">The sequence shown here is derived from an EMBL/GenBank/DDBJ whole genome shotgun (WGS) entry which is preliminary data.</text>
</comment>
<sequence length="76" mass="8059">PSAGLESPFDLSPSGTRSHAKMSEPLHRLLSFPPFDIPKFVHSGQWTHDAAGGKAGSLGILKKFDSKGGAQSIMIK</sequence>
<dbReference type="Proteomes" id="UP001328107">
    <property type="component" value="Unassembled WGS sequence"/>
</dbReference>
<gene>
    <name evidence="2" type="ORF">PMAYCL1PPCAC_05160</name>
</gene>
<evidence type="ECO:0000313" key="3">
    <source>
        <dbReference type="Proteomes" id="UP001328107"/>
    </source>
</evidence>
<reference evidence="3" key="1">
    <citation type="submission" date="2022-10" db="EMBL/GenBank/DDBJ databases">
        <title>Genome assembly of Pristionchus species.</title>
        <authorList>
            <person name="Yoshida K."/>
            <person name="Sommer R.J."/>
        </authorList>
    </citation>
    <scope>NUCLEOTIDE SEQUENCE [LARGE SCALE GENOMIC DNA]</scope>
    <source>
        <strain evidence="3">RS5460</strain>
    </source>
</reference>
<feature type="non-terminal residue" evidence="2">
    <location>
        <position position="1"/>
    </location>
</feature>
<proteinExistence type="predicted"/>
<feature type="region of interest" description="Disordered" evidence="1">
    <location>
        <begin position="1"/>
        <end position="22"/>
    </location>
</feature>
<organism evidence="2 3">
    <name type="scientific">Pristionchus mayeri</name>
    <dbReference type="NCBI Taxonomy" id="1317129"/>
    <lineage>
        <taxon>Eukaryota</taxon>
        <taxon>Metazoa</taxon>
        <taxon>Ecdysozoa</taxon>
        <taxon>Nematoda</taxon>
        <taxon>Chromadorea</taxon>
        <taxon>Rhabditida</taxon>
        <taxon>Rhabditina</taxon>
        <taxon>Diplogasteromorpha</taxon>
        <taxon>Diplogasteroidea</taxon>
        <taxon>Neodiplogasteridae</taxon>
        <taxon>Pristionchus</taxon>
    </lineage>
</organism>
<feature type="non-terminal residue" evidence="2">
    <location>
        <position position="76"/>
    </location>
</feature>
<dbReference type="AlphaFoldDB" id="A0AAN4ZDF5"/>
<protein>
    <submittedName>
        <fullName evidence="2">Uncharacterized protein</fullName>
    </submittedName>
</protein>